<evidence type="ECO:0000313" key="2">
    <source>
        <dbReference type="Proteomes" id="UP001359886"/>
    </source>
</evidence>
<organism evidence="1 2">
    <name type="scientific">Elongatibacter sediminis</name>
    <dbReference type="NCBI Taxonomy" id="3119006"/>
    <lineage>
        <taxon>Bacteria</taxon>
        <taxon>Pseudomonadati</taxon>
        <taxon>Pseudomonadota</taxon>
        <taxon>Gammaproteobacteria</taxon>
        <taxon>Chromatiales</taxon>
        <taxon>Wenzhouxiangellaceae</taxon>
        <taxon>Elongatibacter</taxon>
    </lineage>
</organism>
<proteinExistence type="predicted"/>
<accession>A0AAW9RFN5</accession>
<evidence type="ECO:0000313" key="1">
    <source>
        <dbReference type="EMBL" id="MEJ8568224.1"/>
    </source>
</evidence>
<gene>
    <name evidence="1" type="ORF">V3330_11360</name>
</gene>
<name>A0AAW9RFN5_9GAMM</name>
<sequence>MTAFRHELRSTSTRSNTNLKKILTAVRPFIGLQININNFSLIAYASLLLILGLRQYTPYADFFNGSQIYSWNMYKYHLVDAFDEDSRSPTSKLIRVGETEVTDITEFIHNHMWHQRAFLSTTHPQLYEPAVKAFFCRYQHQLWIDKLENYYYRNELIINKTRDYVVQIALESCDSHAN</sequence>
<keyword evidence="2" id="KW-1185">Reference proteome</keyword>
<comment type="caution">
    <text evidence="1">The sequence shown here is derived from an EMBL/GenBank/DDBJ whole genome shotgun (WGS) entry which is preliminary data.</text>
</comment>
<dbReference type="EMBL" id="JAZHOG010000007">
    <property type="protein sequence ID" value="MEJ8568224.1"/>
    <property type="molecule type" value="Genomic_DNA"/>
</dbReference>
<dbReference type="Proteomes" id="UP001359886">
    <property type="component" value="Unassembled WGS sequence"/>
</dbReference>
<dbReference type="RefSeq" id="WP_354695545.1">
    <property type="nucleotide sequence ID" value="NZ_JAZHOG010000007.1"/>
</dbReference>
<protein>
    <submittedName>
        <fullName evidence="1">Uncharacterized protein</fullName>
    </submittedName>
</protein>
<reference evidence="1 2" key="1">
    <citation type="submission" date="2024-02" db="EMBL/GenBank/DDBJ databases">
        <title>A novel Wenzhouxiangellaceae bacterium, isolated from coastal sediments.</title>
        <authorList>
            <person name="Du Z.-J."/>
            <person name="Ye Y.-Q."/>
            <person name="Zhang X.-Y."/>
        </authorList>
    </citation>
    <scope>NUCLEOTIDE SEQUENCE [LARGE SCALE GENOMIC DNA]</scope>
    <source>
        <strain evidence="1 2">CH-27</strain>
    </source>
</reference>
<dbReference type="AlphaFoldDB" id="A0AAW9RFN5"/>